<accession>A0AA50A764</accession>
<reference evidence="1" key="1">
    <citation type="submission" date="2023-04" db="EMBL/GenBank/DDBJ databases">
        <title>The human skin virome in hidradenitis suppurativa patients.</title>
        <authorList>
            <person name="Jansen D."/>
        </authorList>
    </citation>
    <scope>NUCLEOTIDE SEQUENCE</scope>
    <source>
        <strain evidence="1">VC4_HSPhageA</strain>
    </source>
</reference>
<name>A0AA50A764_9VIRU</name>
<proteinExistence type="predicted"/>
<organism evidence="1">
    <name type="scientific">Firmicutes phage HS16</name>
    <dbReference type="NCBI Taxonomy" id="3056394"/>
    <lineage>
        <taxon>Viruses</taxon>
    </lineage>
</organism>
<dbReference type="NCBIfam" id="TIGR01563">
    <property type="entry name" value="gp16_SPP1"/>
    <property type="match status" value="1"/>
</dbReference>
<dbReference type="EMBL" id="OQ890324">
    <property type="protein sequence ID" value="WLJ26230.1"/>
    <property type="molecule type" value="Genomic_DNA"/>
</dbReference>
<dbReference type="InterPro" id="IPR008767">
    <property type="entry name" value="Phage_SPP1_head-tail_adaptor"/>
</dbReference>
<evidence type="ECO:0000313" key="1">
    <source>
        <dbReference type="EMBL" id="WLJ26230.1"/>
    </source>
</evidence>
<protein>
    <submittedName>
        <fullName evidence="1">Head closure knob</fullName>
    </submittedName>
</protein>
<sequence>MEIICLMKKSVVIKLIKNSGTNTDEWGNPIPQVEEWHVFADRMSVSQNEFYRAANQGLKPNFVFEIYAEEFRDADLVICDDIEYTIIRTYQRTLDKLELVCERKVANGN</sequence>